<reference evidence="2 3" key="1">
    <citation type="journal article" date="2018" name="Nat. Ecol. Evol.">
        <title>Pezizomycetes genomes reveal the molecular basis of ectomycorrhizal truffle lifestyle.</title>
        <authorList>
            <person name="Murat C."/>
            <person name="Payen T."/>
            <person name="Noel B."/>
            <person name="Kuo A."/>
            <person name="Morin E."/>
            <person name="Chen J."/>
            <person name="Kohler A."/>
            <person name="Krizsan K."/>
            <person name="Balestrini R."/>
            <person name="Da Silva C."/>
            <person name="Montanini B."/>
            <person name="Hainaut M."/>
            <person name="Levati E."/>
            <person name="Barry K.W."/>
            <person name="Belfiori B."/>
            <person name="Cichocki N."/>
            <person name="Clum A."/>
            <person name="Dockter R.B."/>
            <person name="Fauchery L."/>
            <person name="Guy J."/>
            <person name="Iotti M."/>
            <person name="Le Tacon F."/>
            <person name="Lindquist E.A."/>
            <person name="Lipzen A."/>
            <person name="Malagnac F."/>
            <person name="Mello A."/>
            <person name="Molinier V."/>
            <person name="Miyauchi S."/>
            <person name="Poulain J."/>
            <person name="Riccioni C."/>
            <person name="Rubini A."/>
            <person name="Sitrit Y."/>
            <person name="Splivallo R."/>
            <person name="Traeger S."/>
            <person name="Wang M."/>
            <person name="Zifcakova L."/>
            <person name="Wipf D."/>
            <person name="Zambonelli A."/>
            <person name="Paolocci F."/>
            <person name="Nowrousian M."/>
            <person name="Ottonello S."/>
            <person name="Baldrian P."/>
            <person name="Spatafora J.W."/>
            <person name="Henrissat B."/>
            <person name="Nagy L.G."/>
            <person name="Aury J.M."/>
            <person name="Wincker P."/>
            <person name="Grigoriev I.V."/>
            <person name="Bonfante P."/>
            <person name="Martin F.M."/>
        </authorList>
    </citation>
    <scope>NUCLEOTIDE SEQUENCE [LARGE SCALE GENOMIC DNA]</scope>
    <source>
        <strain evidence="2 3">CCBAS932</strain>
    </source>
</reference>
<dbReference type="Proteomes" id="UP000277580">
    <property type="component" value="Unassembled WGS sequence"/>
</dbReference>
<feature type="domain" description="Azaphilone pigments biosynthesis cluster protein L N-terminal" evidence="1">
    <location>
        <begin position="2"/>
        <end position="97"/>
    </location>
</feature>
<evidence type="ECO:0000259" key="1">
    <source>
        <dbReference type="Pfam" id="PF17111"/>
    </source>
</evidence>
<accession>A0A3N4KRK0</accession>
<organism evidence="2 3">
    <name type="scientific">Morchella conica CCBAS932</name>
    <dbReference type="NCBI Taxonomy" id="1392247"/>
    <lineage>
        <taxon>Eukaryota</taxon>
        <taxon>Fungi</taxon>
        <taxon>Dikarya</taxon>
        <taxon>Ascomycota</taxon>
        <taxon>Pezizomycotina</taxon>
        <taxon>Pezizomycetes</taxon>
        <taxon>Pezizales</taxon>
        <taxon>Morchellaceae</taxon>
        <taxon>Morchella</taxon>
    </lineage>
</organism>
<dbReference type="InterPro" id="IPR031348">
    <property type="entry name" value="PigL_N"/>
</dbReference>
<proteinExistence type="predicted"/>
<dbReference type="Pfam" id="PF17111">
    <property type="entry name" value="PigL_N"/>
    <property type="match status" value="1"/>
</dbReference>
<evidence type="ECO:0000313" key="3">
    <source>
        <dbReference type="Proteomes" id="UP000277580"/>
    </source>
</evidence>
<name>A0A3N4KRK0_9PEZI</name>
<dbReference type="OrthoDB" id="538223at2759"/>
<evidence type="ECO:0000313" key="2">
    <source>
        <dbReference type="EMBL" id="RPB12029.1"/>
    </source>
</evidence>
<protein>
    <recommendedName>
        <fullName evidence="1">Azaphilone pigments biosynthesis cluster protein L N-terminal domain-containing protein</fullName>
    </recommendedName>
</protein>
<dbReference type="InParanoid" id="A0A3N4KRK0"/>
<dbReference type="EMBL" id="ML119131">
    <property type="protein sequence ID" value="RPB12029.1"/>
    <property type="molecule type" value="Genomic_DNA"/>
</dbReference>
<dbReference type="AlphaFoldDB" id="A0A3N4KRK0"/>
<sequence>MEGLGAAASVIAVLQITTQVASLAYVYGYTTGVKRAPTNLQGLIDELKSLVKILSSLQSTAQHSSSAVLGQLFTPLLNYSMEMKSLNDKLEAKQKKLQSSWWGASFVRLQWPLTESETVALILETERFKQSLNLALNID</sequence>
<keyword evidence="3" id="KW-1185">Reference proteome</keyword>
<gene>
    <name evidence="2" type="ORF">P167DRAFT_605949</name>
</gene>